<dbReference type="Gene3D" id="3.90.1480.20">
    <property type="entry name" value="Glycosyl transferase family 29"/>
    <property type="match status" value="1"/>
</dbReference>
<evidence type="ECO:0000256" key="9">
    <source>
        <dbReference type="ARBA" id="ARBA00023136"/>
    </source>
</evidence>
<sequence>MRSSRESPSPGGGGKDRKYDANVVLLFVLGLATLVYTWNTHKSLHARAEDKGRLRLDHLCRGEDGSCELELNRVEVAKVTNLVDERHMRKISRRRSLECSLHGFEDIDGDCQCPVMYKGSDCSKSYNFLVRLPGAWQMQADKMYSTRSFSGAYEGKFVMNQNGFPHAGDNKYVYEQVRRERYSLNKDGSVQRKREVIGAVDKPLYEVLPVQDPLRERVFNRCAVVGGSGVLLNRQGGEIIDNYHMVIRLNRAPTKGFERQVGSKTTFRLANVQNMDFQEGDESTVIAGLSRDMLKDRKWFANKGFGKKNRLFLLDPEFENYVAKSAVEFKPSLGVTAALLAMQMCRQVHLYGFFIWEKYGSSPYHYYDTCGREESPELDAAEDLEWRFLKSLVAGRLVGFGETCVLECRESDEACEECRRGDPTFEELVPGDLIKLRHNNPRFPLNCTESEVDYQTQSPL</sequence>
<evidence type="ECO:0000256" key="3">
    <source>
        <dbReference type="ARBA" id="ARBA00022676"/>
    </source>
</evidence>
<name>A0A5B8MC86_9CHLO</name>
<dbReference type="GO" id="GO:0000139">
    <property type="term" value="C:Golgi membrane"/>
    <property type="evidence" value="ECO:0007669"/>
    <property type="project" value="UniProtKB-SubCell"/>
</dbReference>
<dbReference type="OrthoDB" id="10264956at2759"/>
<dbReference type="AlphaFoldDB" id="A0A5B8MC86"/>
<dbReference type="InterPro" id="IPR038578">
    <property type="entry name" value="GT29-like_sf"/>
</dbReference>
<dbReference type="EMBL" id="CP031034">
    <property type="protein sequence ID" value="QDZ17721.1"/>
    <property type="molecule type" value="Genomic_DNA"/>
</dbReference>
<organism evidence="12 13">
    <name type="scientific">Chloropicon primus</name>
    <dbReference type="NCBI Taxonomy" id="1764295"/>
    <lineage>
        <taxon>Eukaryota</taxon>
        <taxon>Viridiplantae</taxon>
        <taxon>Chlorophyta</taxon>
        <taxon>Chloropicophyceae</taxon>
        <taxon>Chloropicales</taxon>
        <taxon>Chloropicaceae</taxon>
        <taxon>Chloropicon</taxon>
    </lineage>
</organism>
<proteinExistence type="inferred from homology"/>
<dbReference type="PANTHER" id="PTHR11987:SF36">
    <property type="entry name" value="SIA-ALPHA-2,3-GAL-BETA-1,4-GLCNAC-R:ALPHA 2,8-SIALYLTRANSFERASE"/>
    <property type="match status" value="1"/>
</dbReference>
<protein>
    <submittedName>
        <fullName evidence="12">Sialyltransferase</fullName>
    </submittedName>
</protein>
<evidence type="ECO:0000256" key="5">
    <source>
        <dbReference type="ARBA" id="ARBA00022692"/>
    </source>
</evidence>
<evidence type="ECO:0000256" key="4">
    <source>
        <dbReference type="ARBA" id="ARBA00022679"/>
    </source>
</evidence>
<accession>A0A5B8MC86</accession>
<gene>
    <name evidence="12" type="ORF">A3770_01p02390</name>
</gene>
<evidence type="ECO:0000313" key="12">
    <source>
        <dbReference type="EMBL" id="QDZ17721.1"/>
    </source>
</evidence>
<keyword evidence="10" id="KW-0325">Glycoprotein</keyword>
<keyword evidence="5 11" id="KW-0812">Transmembrane</keyword>
<feature type="transmembrane region" description="Helical" evidence="11">
    <location>
        <begin position="21"/>
        <end position="38"/>
    </location>
</feature>
<evidence type="ECO:0000256" key="6">
    <source>
        <dbReference type="ARBA" id="ARBA00022968"/>
    </source>
</evidence>
<keyword evidence="8" id="KW-0333">Golgi apparatus</keyword>
<keyword evidence="13" id="KW-1185">Reference proteome</keyword>
<evidence type="ECO:0000256" key="11">
    <source>
        <dbReference type="SAM" id="Phobius"/>
    </source>
</evidence>
<dbReference type="InterPro" id="IPR050943">
    <property type="entry name" value="Glycosyltr_29_Sialyltrsf"/>
</dbReference>
<evidence type="ECO:0000256" key="2">
    <source>
        <dbReference type="ARBA" id="ARBA00006003"/>
    </source>
</evidence>
<dbReference type="GO" id="GO:0008373">
    <property type="term" value="F:sialyltransferase activity"/>
    <property type="evidence" value="ECO:0007669"/>
    <property type="project" value="InterPro"/>
</dbReference>
<comment type="subcellular location">
    <subcellularLocation>
        <location evidence="1">Golgi apparatus membrane</location>
        <topology evidence="1">Single-pass type II membrane protein</topology>
    </subcellularLocation>
</comment>
<keyword evidence="9 11" id="KW-0472">Membrane</keyword>
<evidence type="ECO:0000256" key="8">
    <source>
        <dbReference type="ARBA" id="ARBA00023034"/>
    </source>
</evidence>
<evidence type="ECO:0000256" key="10">
    <source>
        <dbReference type="ARBA" id="ARBA00023180"/>
    </source>
</evidence>
<dbReference type="Proteomes" id="UP000316726">
    <property type="component" value="Chromosome 1"/>
</dbReference>
<dbReference type="PANTHER" id="PTHR11987">
    <property type="entry name" value="ALPHA-2,8-SIALYLTRANSFERASE"/>
    <property type="match status" value="1"/>
</dbReference>
<dbReference type="CDD" id="cd19952">
    <property type="entry name" value="GT29"/>
    <property type="match status" value="1"/>
</dbReference>
<evidence type="ECO:0000313" key="13">
    <source>
        <dbReference type="Proteomes" id="UP000316726"/>
    </source>
</evidence>
<keyword evidence="7 11" id="KW-1133">Transmembrane helix</keyword>
<dbReference type="Pfam" id="PF00777">
    <property type="entry name" value="Glyco_transf_29"/>
    <property type="match status" value="1"/>
</dbReference>
<comment type="similarity">
    <text evidence="2">Belongs to the glycosyltransferase 29 family.</text>
</comment>
<keyword evidence="3 12" id="KW-0328">Glycosyltransferase</keyword>
<dbReference type="InterPro" id="IPR001675">
    <property type="entry name" value="Glyco_trans_29"/>
</dbReference>
<reference evidence="12 13" key="1">
    <citation type="submission" date="2018-07" db="EMBL/GenBank/DDBJ databases">
        <title>The complete nuclear genome of the prasinophyte Chloropicon primus (CCMP1205).</title>
        <authorList>
            <person name="Pombert J.-F."/>
            <person name="Otis C."/>
            <person name="Turmel M."/>
            <person name="Lemieux C."/>
        </authorList>
    </citation>
    <scope>NUCLEOTIDE SEQUENCE [LARGE SCALE GENOMIC DNA]</scope>
    <source>
        <strain evidence="12 13">CCMP1205</strain>
    </source>
</reference>
<evidence type="ECO:0000256" key="1">
    <source>
        <dbReference type="ARBA" id="ARBA00004323"/>
    </source>
</evidence>
<evidence type="ECO:0000256" key="7">
    <source>
        <dbReference type="ARBA" id="ARBA00022989"/>
    </source>
</evidence>
<keyword evidence="6" id="KW-0735">Signal-anchor</keyword>
<keyword evidence="4 12" id="KW-0808">Transferase</keyword>